<dbReference type="InParanoid" id="A0A2K2D6K9"/>
<reference evidence="1 2" key="1">
    <citation type="journal article" date="2010" name="Nature">
        <title>Genome sequencing and analysis of the model grass Brachypodium distachyon.</title>
        <authorList>
            <consortium name="International Brachypodium Initiative"/>
        </authorList>
    </citation>
    <scope>NUCLEOTIDE SEQUENCE [LARGE SCALE GENOMIC DNA]</scope>
    <source>
        <strain evidence="1 2">Bd21</strain>
    </source>
</reference>
<name>A0A2K2D6K9_BRADI</name>
<dbReference type="AlphaFoldDB" id="A0A2K2D6K9"/>
<reference evidence="1" key="2">
    <citation type="submission" date="2017-06" db="EMBL/GenBank/DDBJ databases">
        <title>WGS assembly of Brachypodium distachyon.</title>
        <authorList>
            <consortium name="The International Brachypodium Initiative"/>
            <person name="Lucas S."/>
            <person name="Harmon-Smith M."/>
            <person name="Lail K."/>
            <person name="Tice H."/>
            <person name="Grimwood J."/>
            <person name="Bruce D."/>
            <person name="Barry K."/>
            <person name="Shu S."/>
            <person name="Lindquist E."/>
            <person name="Wang M."/>
            <person name="Pitluck S."/>
            <person name="Vogel J.P."/>
            <person name="Garvin D.F."/>
            <person name="Mockler T.C."/>
            <person name="Schmutz J."/>
            <person name="Rokhsar D."/>
            <person name="Bevan M.W."/>
        </authorList>
    </citation>
    <scope>NUCLEOTIDE SEQUENCE</scope>
    <source>
        <strain evidence="1">Bd21</strain>
    </source>
</reference>
<proteinExistence type="predicted"/>
<dbReference type="Proteomes" id="UP000008810">
    <property type="component" value="Chromosome 2"/>
</dbReference>
<reference evidence="2" key="3">
    <citation type="submission" date="2018-08" db="UniProtKB">
        <authorList>
            <consortium name="EnsemblPlants"/>
        </authorList>
    </citation>
    <scope>IDENTIFICATION</scope>
    <source>
        <strain evidence="2">cv. Bd21</strain>
    </source>
</reference>
<dbReference type="Gramene" id="PNT69914">
    <property type="protein sequence ID" value="PNT69914"/>
    <property type="gene ID" value="BRADI_2g02868v3"/>
</dbReference>
<dbReference type="EnsemblPlants" id="PNT69914">
    <property type="protein sequence ID" value="PNT69914"/>
    <property type="gene ID" value="BRADI_2g02868v3"/>
</dbReference>
<accession>A0A2K2D6K9</accession>
<dbReference type="EMBL" id="CM000881">
    <property type="protein sequence ID" value="PNT69914.1"/>
    <property type="molecule type" value="Genomic_DNA"/>
</dbReference>
<evidence type="ECO:0000313" key="1">
    <source>
        <dbReference type="EMBL" id="PNT69914.1"/>
    </source>
</evidence>
<organism evidence="1">
    <name type="scientific">Brachypodium distachyon</name>
    <name type="common">Purple false brome</name>
    <name type="synonym">Trachynia distachya</name>
    <dbReference type="NCBI Taxonomy" id="15368"/>
    <lineage>
        <taxon>Eukaryota</taxon>
        <taxon>Viridiplantae</taxon>
        <taxon>Streptophyta</taxon>
        <taxon>Embryophyta</taxon>
        <taxon>Tracheophyta</taxon>
        <taxon>Spermatophyta</taxon>
        <taxon>Magnoliopsida</taxon>
        <taxon>Liliopsida</taxon>
        <taxon>Poales</taxon>
        <taxon>Poaceae</taxon>
        <taxon>BOP clade</taxon>
        <taxon>Pooideae</taxon>
        <taxon>Stipodae</taxon>
        <taxon>Brachypodieae</taxon>
        <taxon>Brachypodium</taxon>
    </lineage>
</organism>
<keyword evidence="3" id="KW-1185">Reference proteome</keyword>
<evidence type="ECO:0000313" key="3">
    <source>
        <dbReference type="Proteomes" id="UP000008810"/>
    </source>
</evidence>
<sequence>MCDSELYRGLMGLKLSCYPCCPVILLSRSDGRDETLWSIRNEMSLESICKGIKMSPHHALVMDAHVVFNTNSPSGIYSSNYPHLVSLASLFFFSTQKQLAWSYFT</sequence>
<gene>
    <name evidence="1" type="ORF">BRADI_2g02868v3</name>
</gene>
<evidence type="ECO:0000313" key="2">
    <source>
        <dbReference type="EnsemblPlants" id="PNT69914"/>
    </source>
</evidence>
<protein>
    <submittedName>
        <fullName evidence="1 2">Uncharacterized protein</fullName>
    </submittedName>
</protein>